<evidence type="ECO:0000313" key="7">
    <source>
        <dbReference type="EMBL" id="RWS30880.1"/>
    </source>
</evidence>
<evidence type="ECO:0000256" key="3">
    <source>
        <dbReference type="ARBA" id="ARBA00022833"/>
    </source>
</evidence>
<dbReference type="PANTHER" id="PTHR10131">
    <property type="entry name" value="TNF RECEPTOR ASSOCIATED FACTOR"/>
    <property type="match status" value="1"/>
</dbReference>
<evidence type="ECO:0000256" key="4">
    <source>
        <dbReference type="PROSITE-ProRule" id="PRU00175"/>
    </source>
</evidence>
<proteinExistence type="predicted"/>
<dbReference type="OrthoDB" id="6477712at2759"/>
<keyword evidence="5" id="KW-0472">Membrane</keyword>
<dbReference type="PANTHER" id="PTHR10131:SF157">
    <property type="entry name" value="RECEPTOR-ASSOCIATED FACTOR, PUTATIVE-RELATED"/>
    <property type="match status" value="1"/>
</dbReference>
<dbReference type="InterPro" id="IPR017907">
    <property type="entry name" value="Znf_RING_CS"/>
</dbReference>
<dbReference type="AlphaFoldDB" id="A0A443STQ5"/>
<feature type="transmembrane region" description="Helical" evidence="5">
    <location>
        <begin position="192"/>
        <end position="210"/>
    </location>
</feature>
<evidence type="ECO:0000256" key="1">
    <source>
        <dbReference type="ARBA" id="ARBA00022723"/>
    </source>
</evidence>
<keyword evidence="1" id="KW-0479">Metal-binding</keyword>
<dbReference type="SMART" id="SM00184">
    <property type="entry name" value="RING"/>
    <property type="match status" value="1"/>
</dbReference>
<accession>A0A443STQ5</accession>
<dbReference type="PROSITE" id="PS00518">
    <property type="entry name" value="ZF_RING_1"/>
    <property type="match status" value="1"/>
</dbReference>
<keyword evidence="5" id="KW-1133">Transmembrane helix</keyword>
<comment type="caution">
    <text evidence="7">The sequence shown here is derived from an EMBL/GenBank/DDBJ whole genome shotgun (WGS) entry which is preliminary data.</text>
</comment>
<evidence type="ECO:0000256" key="5">
    <source>
        <dbReference type="SAM" id="Phobius"/>
    </source>
</evidence>
<dbReference type="SUPFAM" id="SSF49599">
    <property type="entry name" value="TRAF domain-like"/>
    <property type="match status" value="1"/>
</dbReference>
<feature type="transmembrane region" description="Helical" evidence="5">
    <location>
        <begin position="216"/>
        <end position="235"/>
    </location>
</feature>
<feature type="domain" description="RING-type" evidence="6">
    <location>
        <begin position="20"/>
        <end position="59"/>
    </location>
</feature>
<gene>
    <name evidence="7" type="ORF">B4U80_04678</name>
</gene>
<dbReference type="EMBL" id="NCKV01000346">
    <property type="protein sequence ID" value="RWS30880.1"/>
    <property type="molecule type" value="Genomic_DNA"/>
</dbReference>
<sequence>MGIDTKRFVNLTFFGEELLCAICHGVLEDPLSLTRCGHSYCKQCILRWIKERKTCPVDSSEICRLNALIPTPLVVKNILGRHSVHCDYKDNGCETVVTLDSLNDHCARCKYRPTLKHRIRRNVDHFICSLLSRRRQESETVIETQDTETVEPIVESIYYDSFYQRERRNRELAEQANEPNERRIDFTTEFKLLLIFFLVLSSGCILKGVLANLTHFYYENEIVCWLTLIAAFAVWRNQQHLIPNYI</sequence>
<dbReference type="Proteomes" id="UP000288716">
    <property type="component" value="Unassembled WGS sequence"/>
</dbReference>
<name>A0A443STQ5_9ACAR</name>
<dbReference type="GO" id="GO:0016567">
    <property type="term" value="P:protein ubiquitination"/>
    <property type="evidence" value="ECO:0007669"/>
    <property type="project" value="InterPro"/>
</dbReference>
<dbReference type="VEuPathDB" id="VectorBase:LDEU001160"/>
<evidence type="ECO:0000313" key="8">
    <source>
        <dbReference type="Proteomes" id="UP000288716"/>
    </source>
</evidence>
<dbReference type="GO" id="GO:0043122">
    <property type="term" value="P:regulation of canonical NF-kappaB signal transduction"/>
    <property type="evidence" value="ECO:0007669"/>
    <property type="project" value="TreeGrafter"/>
</dbReference>
<keyword evidence="3" id="KW-0862">Zinc</keyword>
<dbReference type="SMART" id="SM00504">
    <property type="entry name" value="Ubox"/>
    <property type="match status" value="1"/>
</dbReference>
<keyword evidence="8" id="KW-1185">Reference proteome</keyword>
<dbReference type="PROSITE" id="PS50089">
    <property type="entry name" value="ZF_RING_2"/>
    <property type="match status" value="1"/>
</dbReference>
<dbReference type="Pfam" id="PF13923">
    <property type="entry name" value="zf-C3HC4_2"/>
    <property type="match status" value="1"/>
</dbReference>
<dbReference type="GO" id="GO:0004842">
    <property type="term" value="F:ubiquitin-protein transferase activity"/>
    <property type="evidence" value="ECO:0007669"/>
    <property type="project" value="InterPro"/>
</dbReference>
<evidence type="ECO:0000259" key="6">
    <source>
        <dbReference type="PROSITE" id="PS50089"/>
    </source>
</evidence>
<evidence type="ECO:0000256" key="2">
    <source>
        <dbReference type="ARBA" id="ARBA00022771"/>
    </source>
</evidence>
<dbReference type="InterPro" id="IPR013083">
    <property type="entry name" value="Znf_RING/FYVE/PHD"/>
</dbReference>
<keyword evidence="5" id="KW-0812">Transmembrane</keyword>
<keyword evidence="2 4" id="KW-0863">Zinc-finger</keyword>
<dbReference type="InterPro" id="IPR003613">
    <property type="entry name" value="Ubox_domain"/>
</dbReference>
<dbReference type="Gene3D" id="3.30.40.10">
    <property type="entry name" value="Zinc/RING finger domain, C3HC4 (zinc finger)"/>
    <property type="match status" value="2"/>
</dbReference>
<dbReference type="GO" id="GO:0008270">
    <property type="term" value="F:zinc ion binding"/>
    <property type="evidence" value="ECO:0007669"/>
    <property type="project" value="UniProtKB-KW"/>
</dbReference>
<reference evidence="7 8" key="1">
    <citation type="journal article" date="2018" name="Gigascience">
        <title>Genomes of trombidid mites reveal novel predicted allergens and laterally-transferred genes associated with secondary metabolism.</title>
        <authorList>
            <person name="Dong X."/>
            <person name="Chaisiri K."/>
            <person name="Xia D."/>
            <person name="Armstrong S.D."/>
            <person name="Fang Y."/>
            <person name="Donnelly M.J."/>
            <person name="Kadowaki T."/>
            <person name="McGarry J.W."/>
            <person name="Darby A.C."/>
            <person name="Makepeace B.L."/>
        </authorList>
    </citation>
    <scope>NUCLEOTIDE SEQUENCE [LARGE SCALE GENOMIC DNA]</scope>
    <source>
        <strain evidence="7">UoL-UT</strain>
    </source>
</reference>
<dbReference type="STRING" id="299467.A0A443STQ5"/>
<dbReference type="SUPFAM" id="SSF57850">
    <property type="entry name" value="RING/U-box"/>
    <property type="match status" value="1"/>
</dbReference>
<organism evidence="7 8">
    <name type="scientific">Leptotrombidium deliense</name>
    <dbReference type="NCBI Taxonomy" id="299467"/>
    <lineage>
        <taxon>Eukaryota</taxon>
        <taxon>Metazoa</taxon>
        <taxon>Ecdysozoa</taxon>
        <taxon>Arthropoda</taxon>
        <taxon>Chelicerata</taxon>
        <taxon>Arachnida</taxon>
        <taxon>Acari</taxon>
        <taxon>Acariformes</taxon>
        <taxon>Trombidiformes</taxon>
        <taxon>Prostigmata</taxon>
        <taxon>Anystina</taxon>
        <taxon>Parasitengona</taxon>
        <taxon>Trombiculoidea</taxon>
        <taxon>Trombiculidae</taxon>
        <taxon>Leptotrombidium</taxon>
    </lineage>
</organism>
<protein>
    <submittedName>
        <fullName evidence="7">E3 ubiquitin-protein ligase NRDP1-like isoform X2</fullName>
    </submittedName>
</protein>
<dbReference type="InterPro" id="IPR001841">
    <property type="entry name" value="Znf_RING"/>
</dbReference>